<dbReference type="GO" id="GO:0031267">
    <property type="term" value="F:small GTPase binding"/>
    <property type="evidence" value="ECO:0007669"/>
    <property type="project" value="TreeGrafter"/>
</dbReference>
<dbReference type="PANTHER" id="PTHR15688">
    <property type="entry name" value="KINETOCHORE-ASSOCIATED PROTEIN 1"/>
    <property type="match status" value="1"/>
</dbReference>
<dbReference type="GO" id="GO:0005737">
    <property type="term" value="C:cytoplasm"/>
    <property type="evidence" value="ECO:0007669"/>
    <property type="project" value="TreeGrafter"/>
</dbReference>
<sequence length="1961" mass="222673">MWNDIELLLNEDSGQLPVGLGQECGTALYQVDTLLQITSSEKVSVNPQLHARSSRDGSIVVVDRSVALLDSTGLSLLMHIQFDTNVDVVGMCQEKQFLVVGERSGSLHLIHIPSKQTLLTKLQGRIKTTFIATGDHHSLGCWDFVISSCVNKIHLIIGVSTVNVIRSIFIKYEIISDFFFLLTTESDSSQVMQSLMVFALPTMQQLYSLEVSLVSSLVQSGICTDTIYFLEGIHDKPAEDPVSIVVMRSLTEALPENRLSRLLHKHKFTEAESFALQFGLDVELVYKVKANTILEKLASASVGSYGQESLLDLVNEAKANLQKIQDNQFVVNYCLNAPWPLYETAREMLNYAKVRVSGFIVLRAQARLTTFYEAFGLEKFSGIAWIEFLNDEDMFKIIVFQLEEGNLPCAQYLWLRHQADFESSFDEKMLKDLLNAIHFTASLKELCVWLKNFVIPFSRRVVPDGQKILAKWLEQAARNLELTDKANWPENGLQVAEIFFTSKNQGELGVTAFGNWTPLRCGDCEEIQRLKKLVNDLQELINLYRKYNCRLALCGFEKENATTIVFRMLDKILAPELVPSILEKFIKPYLCEHKLQKDELLLQYVKDLLERCRTRSSSVFETAWEAKAIAVIGCISDTDLKFDAVLQIMQGAVVPWSAAVEQLVKQHLEMSHVKVKLLQESYRLMEMKKLLRAFGIRDTNLLKDKLVRCILKQDTPTCLEDALKIVEAYMLPTGEVYFLRMMNLIDKERGEESLALLKSLPLAKAEEAAERLTLAGRLVLQHEGDDSKEVLNNPVKKCECEENLKMFETLAPLQEYFGIFLSDKKYRNPLVMSELLEDHISAYESVRSASKSRNVQETNSNSEGGKPKNPPTESRLYRLALLLQVSEHELAEKLALRALDDGKVEVAVNICRCRDKDFYENSWNENTGKLLFSVCQRLCHMLGGDVPMIPPTGMDLPAVIHELAGQAATLCSPDLVLDCLELCKYTSLAKEIHGQCQMDSYEFTAETTPSGGDQDPYEEWTFDNFFKEDGIVLDPQASLPVAYELTSAVLPVCEDKLYPLESRNLTHRTFMEGHNFLLPVGSHVSAAVQNLLESSQFQLALQLTVCAFGSCLHHGISNAMDWALSEKNIQETFLNSKALKQKTFFFLEEIFFLTLFPKPQVFNSRVIDQNLALGYCTILPKEEMFNKLWDIINNSWQNYRKALAVALVGAELADRYGEAKEKRKFQELAIDAEWGIQLGKFGISFETVFRQPPIRKKELIRVLVQNPEVDTALILNYCSTFMLDSDAALQLCIETLLLQNTNTNDAEDDSAESTERQPHCTLLVRALKIIPLLSSTKDLVMSLSGILYKLDPYDYETLEIVLRVIQSADEKNTSIQLSQALSLLKHLKSYTRISPPVDLEHQYVLEQMIPLSPAAHTRLPFHLLFFRTARCFWNIISAELSEETFPTLLLISKLMKVSLDTFHMSAVRHVFEKKLKPKIFEMRSRGCTSIVSKETIKTVQAVQSYLLSIVNPEWAVAMAHKIAQEFPIGPDHVQAVKFCLYLAEKWLKSTTPQDESHEKAEVLQRKLHMQYKRAATENVLVTHNLNTGEHPKSIGKPANLIVLLYEHHSIDQRFQNPAGRDYPDIHAAAKEIAEINDLDMNKICDKLLAKWLCPSTPPSEPIVVTIVTLPCVCHPQPFGDTELTFAHRTRAFRCLLYLADTETVESLFKKPIEKVKYFLKCCIYLAEFEILNIPYTYESFHKSPKEGMIKGLWKNHSHEPRAVRLVTELSLEYEVYDPQLWNGLLQKLLGFNMMDLPAFALGCLLAIPRSEKREQQIQVNKFCKETVLQQIDEYMDTGELVAFASQISSLVLDSIINEKLYEQFSKTKYHPLLKQHLINTHRIKELVDYFAKNNCLDDATALIQEYQEKCGNPAQADIPASDLLQVKQTTSAPQALFSPLALKTFTQLFVKKTPNIVNSNN</sequence>
<feature type="domain" description="RZZ complex subunit KNTC1/ROD C-terminal" evidence="2">
    <location>
        <begin position="1676"/>
        <end position="1794"/>
    </location>
</feature>
<feature type="domain" description="KNTC1 second ARM-repeats" evidence="5">
    <location>
        <begin position="599"/>
        <end position="760"/>
    </location>
</feature>
<dbReference type="Pfam" id="PF24506">
    <property type="entry name" value="KNTC1_N"/>
    <property type="match status" value="2"/>
</dbReference>
<evidence type="ECO:0000313" key="8">
    <source>
        <dbReference type="Proteomes" id="UP000694560"/>
    </source>
</evidence>
<evidence type="ECO:0000256" key="1">
    <source>
        <dbReference type="SAM" id="MobiDB-lite"/>
    </source>
</evidence>
<evidence type="ECO:0000259" key="5">
    <source>
        <dbReference type="Pfam" id="PF24516"/>
    </source>
</evidence>
<reference evidence="7" key="1">
    <citation type="submission" date="2025-08" db="UniProtKB">
        <authorList>
            <consortium name="Ensembl"/>
        </authorList>
    </citation>
    <scope>IDENTIFICATION</scope>
</reference>
<dbReference type="Pfam" id="PF24520">
    <property type="entry name" value="ARM_KNTC1_1st"/>
    <property type="match status" value="1"/>
</dbReference>
<reference evidence="7" key="2">
    <citation type="submission" date="2025-09" db="UniProtKB">
        <authorList>
            <consortium name="Ensembl"/>
        </authorList>
    </citation>
    <scope>IDENTIFICATION</scope>
</reference>
<organism evidence="7 8">
    <name type="scientific">Malurus cyaneus samueli</name>
    <dbReference type="NCBI Taxonomy" id="2593467"/>
    <lineage>
        <taxon>Eukaryota</taxon>
        <taxon>Metazoa</taxon>
        <taxon>Chordata</taxon>
        <taxon>Craniata</taxon>
        <taxon>Vertebrata</taxon>
        <taxon>Euteleostomi</taxon>
        <taxon>Archelosauria</taxon>
        <taxon>Archosauria</taxon>
        <taxon>Dinosauria</taxon>
        <taxon>Saurischia</taxon>
        <taxon>Theropoda</taxon>
        <taxon>Coelurosauria</taxon>
        <taxon>Aves</taxon>
        <taxon>Neognathae</taxon>
        <taxon>Neoaves</taxon>
        <taxon>Telluraves</taxon>
        <taxon>Australaves</taxon>
        <taxon>Passeriformes</taxon>
        <taxon>Meliphagoidea</taxon>
        <taxon>Maluridae</taxon>
        <taxon>Malurus</taxon>
    </lineage>
</organism>
<proteinExistence type="predicted"/>
<dbReference type="OrthoDB" id="343783at2759"/>
<feature type="domain" description="KNTC1 third ARM-repeats" evidence="4">
    <location>
        <begin position="1160"/>
        <end position="1363"/>
    </location>
</feature>
<dbReference type="InterPro" id="IPR055405">
    <property type="entry name" value="ARM_KNTC1_3rd"/>
</dbReference>
<dbReference type="GO" id="GO:1903394">
    <property type="term" value="P:protein localization to kinetochore involved in kinetochore assembly"/>
    <property type="evidence" value="ECO:0007669"/>
    <property type="project" value="TreeGrafter"/>
</dbReference>
<dbReference type="Ensembl" id="ENSMCST00000021907.1">
    <property type="protein sequence ID" value="ENSMCSP00000021360.1"/>
    <property type="gene ID" value="ENSMCSG00000014871.1"/>
</dbReference>
<evidence type="ECO:0000259" key="3">
    <source>
        <dbReference type="Pfam" id="PF24506"/>
    </source>
</evidence>
<feature type="domain" description="KNTC1 N-terminal" evidence="3">
    <location>
        <begin position="182"/>
        <end position="252"/>
    </location>
</feature>
<protein>
    <submittedName>
        <fullName evidence="7">Kinetochore associated 1</fullName>
    </submittedName>
</protein>
<dbReference type="InterPro" id="IPR052802">
    <property type="entry name" value="KNTC1"/>
</dbReference>
<dbReference type="Pfam" id="PF24516">
    <property type="entry name" value="ARM_KNTC1_2nd"/>
    <property type="match status" value="1"/>
</dbReference>
<dbReference type="Proteomes" id="UP000694560">
    <property type="component" value="Unplaced"/>
</dbReference>
<dbReference type="InterPro" id="IPR019527">
    <property type="entry name" value="RZZ-complex_KNTC1/ROD_C"/>
</dbReference>
<feature type="domain" description="KNTC1 first ARM-repeats" evidence="6">
    <location>
        <begin position="261"/>
        <end position="493"/>
    </location>
</feature>
<feature type="domain" description="RZZ complex subunit KNTC1/ROD C-terminal" evidence="2">
    <location>
        <begin position="1409"/>
        <end position="1658"/>
    </location>
</feature>
<evidence type="ECO:0000313" key="7">
    <source>
        <dbReference type="Ensembl" id="ENSMCSP00000021360.1"/>
    </source>
</evidence>
<dbReference type="GO" id="GO:0005828">
    <property type="term" value="C:kinetochore microtubule"/>
    <property type="evidence" value="ECO:0007669"/>
    <property type="project" value="TreeGrafter"/>
</dbReference>
<feature type="region of interest" description="Disordered" evidence="1">
    <location>
        <begin position="847"/>
        <end position="872"/>
    </location>
</feature>
<dbReference type="InterPro" id="IPR055402">
    <property type="entry name" value="KNTC1_N"/>
</dbReference>
<dbReference type="Pfam" id="PF24515">
    <property type="entry name" value="ARM_KNTC1_3rd"/>
    <property type="match status" value="1"/>
</dbReference>
<keyword evidence="8" id="KW-1185">Reference proteome</keyword>
<feature type="domain" description="KNTC1 N-terminal" evidence="3">
    <location>
        <begin position="17"/>
        <end position="121"/>
    </location>
</feature>
<dbReference type="GO" id="GO:0007094">
    <property type="term" value="P:mitotic spindle assembly checkpoint signaling"/>
    <property type="evidence" value="ECO:0007669"/>
    <property type="project" value="TreeGrafter"/>
</dbReference>
<accession>A0A8C5UGE8</accession>
<evidence type="ECO:0000259" key="4">
    <source>
        <dbReference type="Pfam" id="PF24515"/>
    </source>
</evidence>
<feature type="compositionally biased region" description="Polar residues" evidence="1">
    <location>
        <begin position="847"/>
        <end position="863"/>
    </location>
</feature>
<dbReference type="GO" id="GO:1990423">
    <property type="term" value="C:RZZ complex"/>
    <property type="evidence" value="ECO:0007669"/>
    <property type="project" value="TreeGrafter"/>
</dbReference>
<evidence type="ECO:0000259" key="2">
    <source>
        <dbReference type="Pfam" id="PF10493"/>
    </source>
</evidence>
<evidence type="ECO:0000259" key="6">
    <source>
        <dbReference type="Pfam" id="PF24520"/>
    </source>
</evidence>
<dbReference type="GO" id="GO:0000070">
    <property type="term" value="P:mitotic sister chromatid segregation"/>
    <property type="evidence" value="ECO:0007669"/>
    <property type="project" value="TreeGrafter"/>
</dbReference>
<dbReference type="InterPro" id="IPR055404">
    <property type="entry name" value="ARM_KNTC1_2nd"/>
</dbReference>
<dbReference type="PANTHER" id="PTHR15688:SF1">
    <property type="entry name" value="KINETOCHORE-ASSOCIATED PROTEIN 1"/>
    <property type="match status" value="1"/>
</dbReference>
<name>A0A8C5UGE8_9PASS</name>
<dbReference type="InterPro" id="IPR055403">
    <property type="entry name" value="ARM_KNTC1_1st"/>
</dbReference>
<dbReference type="Pfam" id="PF10493">
    <property type="entry name" value="Rod_C"/>
    <property type="match status" value="2"/>
</dbReference>